<feature type="compositionally biased region" description="Pro residues" evidence="1">
    <location>
        <begin position="508"/>
        <end position="519"/>
    </location>
</feature>
<evidence type="ECO:0000313" key="3">
    <source>
        <dbReference type="Proteomes" id="UP001516472"/>
    </source>
</evidence>
<dbReference type="NCBIfam" id="NF041620">
    <property type="entry name" value="MXAN_5187_fam"/>
    <property type="match status" value="2"/>
</dbReference>
<dbReference type="RefSeq" id="WP_193347940.1">
    <property type="nucleotide sequence ID" value="NZ_CBCSIP010000132.1"/>
</dbReference>
<keyword evidence="2" id="KW-0131">Cell cycle</keyword>
<dbReference type="EMBL" id="JAAIYO010000002">
    <property type="protein sequence ID" value="MBE4748555.1"/>
    <property type="molecule type" value="Genomic_DNA"/>
</dbReference>
<feature type="region of interest" description="Disordered" evidence="1">
    <location>
        <begin position="508"/>
        <end position="532"/>
    </location>
</feature>
<accession>A0ABR9PL20</accession>
<protein>
    <submittedName>
        <fullName evidence="2">Cell division protein FtsK</fullName>
    </submittedName>
</protein>
<keyword evidence="3" id="KW-1185">Reference proteome</keyword>
<name>A0ABR9PL20_9BACT</name>
<dbReference type="NCBIfam" id="NF041621">
    <property type="entry name" value="MXAN_5187_C_dom"/>
    <property type="match status" value="1"/>
</dbReference>
<dbReference type="Proteomes" id="UP001516472">
    <property type="component" value="Unassembled WGS sequence"/>
</dbReference>
<feature type="compositionally biased region" description="Polar residues" evidence="1">
    <location>
        <begin position="413"/>
        <end position="424"/>
    </location>
</feature>
<dbReference type="InterPro" id="IPR048134">
    <property type="entry name" value="MXAN_5187-like"/>
</dbReference>
<proteinExistence type="predicted"/>
<organism evidence="2 3">
    <name type="scientific">Corallococcus soli</name>
    <dbReference type="NCBI Taxonomy" id="2710757"/>
    <lineage>
        <taxon>Bacteria</taxon>
        <taxon>Pseudomonadati</taxon>
        <taxon>Myxococcota</taxon>
        <taxon>Myxococcia</taxon>
        <taxon>Myxococcales</taxon>
        <taxon>Cystobacterineae</taxon>
        <taxon>Myxococcaceae</taxon>
        <taxon>Corallococcus</taxon>
    </lineage>
</organism>
<comment type="caution">
    <text evidence="2">The sequence shown here is derived from an EMBL/GenBank/DDBJ whole genome shotgun (WGS) entry which is preliminary data.</text>
</comment>
<gene>
    <name evidence="2" type="ORF">G4177_10305</name>
</gene>
<keyword evidence="2" id="KW-0132">Cell division</keyword>
<sequence length="705" mass="71395">MVRLKFLLFALLVLGLGLAHLPMLSAPQRARAVEGAALQASSGAGEVARRVDARRAEIQSLALKLAGSADVAAAVHALRPAPVVRSPRDRNAARDAEDSGALPPLTVERFATLRAAAEGVLPKEAQGAVVAVVSGDASFHARAGAEPSSDAALLDVPALARAGTSVVDAFGAPHVFTAVPLLWSGEATQVPALTLVVGAPLVADTTLQGALDASGVAALGLVQGDKVVGGVGAEKARLEGSLPKLGAGAKDTVLETGSLQALGPVQLPVFTQGDAMGGQAPLFVGARRALDGTPYEVVAIASTAATLAPLAAYQHTALLALAGLLLLSLVWMALMGGGRRASSDEAVATGNGDTLGWSAAMAAQTAPAAAPVAVAPPVSAVSAPQADPFGAPMSAEPVSNPFGAAMPSEPVSNPFASAAGAQSTGPAADPFGGADPFPFPSAPADPFSMPPAQASGSQADPFSMPPPSAAPMPSPYSAPPPVAAAPLADPFAGVESFPFPSPPAAYPPPAAEPFTPPPAYAHGAPMPFEHSAAPNEPIAQAAPRHGGAFAFEDQPTAAYSLQQAANPFALAAAQSPDPDSNPETTRVAAIPRELLQASTRPTSEAIPMPPPRNSGLQAIPLPGAGNTAAAAALQEEQHFQDVFREFVTTRERCGELADGLTYDKFVQKLRKNKEQLVTKYACKTVRFQVYVKEGKAALKATPVKD</sequence>
<feature type="compositionally biased region" description="Low complexity" evidence="1">
    <location>
        <begin position="425"/>
        <end position="436"/>
    </location>
</feature>
<evidence type="ECO:0000256" key="1">
    <source>
        <dbReference type="SAM" id="MobiDB-lite"/>
    </source>
</evidence>
<evidence type="ECO:0000313" key="2">
    <source>
        <dbReference type="EMBL" id="MBE4748555.1"/>
    </source>
</evidence>
<reference evidence="2 3" key="1">
    <citation type="submission" date="2020-02" db="EMBL/GenBank/DDBJ databases">
        <authorList>
            <person name="Babadi Z.K."/>
            <person name="Risdian C."/>
            <person name="Ebrahimipour G.H."/>
            <person name="Wink J."/>
        </authorList>
    </citation>
    <scope>NUCLEOTIDE SEQUENCE [LARGE SCALE GENOMIC DNA]</scope>
    <source>
        <strain evidence="2 3">ZKHCc1 1396</strain>
    </source>
</reference>
<feature type="region of interest" description="Disordered" evidence="1">
    <location>
        <begin position="413"/>
        <end position="476"/>
    </location>
</feature>
<feature type="compositionally biased region" description="Pro residues" evidence="1">
    <location>
        <begin position="463"/>
        <end position="476"/>
    </location>
</feature>
<dbReference type="GO" id="GO:0051301">
    <property type="term" value="P:cell division"/>
    <property type="evidence" value="ECO:0007669"/>
    <property type="project" value="UniProtKB-KW"/>
</dbReference>